<keyword evidence="3" id="KW-0321">Glycogen metabolism</keyword>
<comment type="pathway">
    <text evidence="1">Glycan biosynthesis; glycogen metabolism.</text>
</comment>
<evidence type="ECO:0000256" key="1">
    <source>
        <dbReference type="ARBA" id="ARBA00005131"/>
    </source>
</evidence>
<dbReference type="PANTHER" id="PTHR10749:SF8">
    <property type="entry name" value="PHOSPHORYLASE B KINASE REGULATORY SUBUNIT BETA"/>
    <property type="match status" value="1"/>
</dbReference>
<keyword evidence="3" id="KW-0119">Carbohydrate metabolism</keyword>
<evidence type="ECO:0000313" key="6">
    <source>
        <dbReference type="EMBL" id="KAK9761503.1"/>
    </source>
</evidence>
<organism evidence="6 7">
    <name type="scientific">Basidiobolus ranarum</name>
    <dbReference type="NCBI Taxonomy" id="34480"/>
    <lineage>
        <taxon>Eukaryota</taxon>
        <taxon>Fungi</taxon>
        <taxon>Fungi incertae sedis</taxon>
        <taxon>Zoopagomycota</taxon>
        <taxon>Entomophthoromycotina</taxon>
        <taxon>Basidiobolomycetes</taxon>
        <taxon>Basidiobolales</taxon>
        <taxon>Basidiobolaceae</taxon>
        <taxon>Basidiobolus</taxon>
    </lineage>
</organism>
<name>A0ABR2WJ18_9FUNG</name>
<sequence length="127" mass="14807">MSRVQTRRIQDKLDYYYRAVKAIILNRQNPVTGLIPASVAVTTHGDYRDAWVRDNVYSIMAVYGLALAYRKIDDDDGRAYELEHSVIKLMRGLLFSMMRQAQKWKFSNTHKISWILSMPNIIPILVM</sequence>
<dbReference type="PANTHER" id="PTHR10749">
    <property type="entry name" value="PHOSPHORYLASE B KINASE REGULATORY SUBUNIT"/>
    <property type="match status" value="1"/>
</dbReference>
<dbReference type="SUPFAM" id="SSF48208">
    <property type="entry name" value="Six-hairpin glycosidases"/>
    <property type="match status" value="1"/>
</dbReference>
<proteinExistence type="inferred from homology"/>
<evidence type="ECO:0000256" key="2">
    <source>
        <dbReference type="ARBA" id="ARBA00007128"/>
    </source>
</evidence>
<gene>
    <name evidence="6" type="ORF">K7432_013558</name>
</gene>
<keyword evidence="4" id="KW-0112">Calmodulin-binding</keyword>
<comment type="caution">
    <text evidence="6">The sequence shown here is derived from an EMBL/GenBank/DDBJ whole genome shotgun (WGS) entry which is preliminary data.</text>
</comment>
<keyword evidence="7" id="KW-1185">Reference proteome</keyword>
<dbReference type="InterPro" id="IPR008928">
    <property type="entry name" value="6-hairpin_glycosidase_sf"/>
</dbReference>
<dbReference type="Pfam" id="PF00723">
    <property type="entry name" value="Glyco_hydro_15"/>
    <property type="match status" value="1"/>
</dbReference>
<dbReference type="EMBL" id="JASJQH010001361">
    <property type="protein sequence ID" value="KAK9761503.1"/>
    <property type="molecule type" value="Genomic_DNA"/>
</dbReference>
<evidence type="ECO:0000256" key="4">
    <source>
        <dbReference type="ARBA" id="ARBA00022860"/>
    </source>
</evidence>
<comment type="similarity">
    <text evidence="2">Belongs to the phosphorylase b kinase regulatory chain family.</text>
</comment>
<evidence type="ECO:0000259" key="5">
    <source>
        <dbReference type="Pfam" id="PF00723"/>
    </source>
</evidence>
<evidence type="ECO:0000256" key="3">
    <source>
        <dbReference type="ARBA" id="ARBA00022600"/>
    </source>
</evidence>
<protein>
    <recommendedName>
        <fullName evidence="5">GH15-like domain-containing protein</fullName>
    </recommendedName>
</protein>
<accession>A0ABR2WJ18</accession>
<dbReference type="InterPro" id="IPR011613">
    <property type="entry name" value="GH15-like"/>
</dbReference>
<reference evidence="6 7" key="1">
    <citation type="submission" date="2023-04" db="EMBL/GenBank/DDBJ databases">
        <title>Genome of Basidiobolus ranarum AG-B5.</title>
        <authorList>
            <person name="Stajich J.E."/>
            <person name="Carter-House D."/>
            <person name="Gryganskyi A."/>
        </authorList>
    </citation>
    <scope>NUCLEOTIDE SEQUENCE [LARGE SCALE GENOMIC DNA]</scope>
    <source>
        <strain evidence="6 7">AG-B5</strain>
    </source>
</reference>
<evidence type="ECO:0000313" key="7">
    <source>
        <dbReference type="Proteomes" id="UP001479436"/>
    </source>
</evidence>
<dbReference type="InterPro" id="IPR008734">
    <property type="entry name" value="PHK_A/B_su"/>
</dbReference>
<dbReference type="Proteomes" id="UP001479436">
    <property type="component" value="Unassembled WGS sequence"/>
</dbReference>
<feature type="domain" description="GH15-like" evidence="5">
    <location>
        <begin position="12"/>
        <end position="108"/>
    </location>
</feature>